<evidence type="ECO:0000256" key="1">
    <source>
        <dbReference type="ARBA" id="ARBA00009806"/>
    </source>
</evidence>
<dbReference type="Pfam" id="PF05644">
    <property type="entry name" value="Miff"/>
    <property type="match status" value="1"/>
</dbReference>
<keyword evidence="4" id="KW-1133">Transmembrane helix</keyword>
<keyword evidence="2" id="KW-0812">Transmembrane</keyword>
<dbReference type="GO" id="GO:0005741">
    <property type="term" value="C:mitochondrial outer membrane"/>
    <property type="evidence" value="ECO:0007669"/>
    <property type="project" value="UniProtKB-SubCell"/>
</dbReference>
<evidence type="ECO:0000256" key="8">
    <source>
        <dbReference type="ARBA" id="ARBA00023140"/>
    </source>
</evidence>
<evidence type="ECO:0000313" key="11">
    <source>
        <dbReference type="EMBL" id="CAE1171842.1"/>
    </source>
</evidence>
<evidence type="ECO:0000313" key="12">
    <source>
        <dbReference type="Proteomes" id="UP000597762"/>
    </source>
</evidence>
<gene>
    <name evidence="11" type="ORF">SPHA_11792</name>
</gene>
<comment type="caution">
    <text evidence="11">The sequence shown here is derived from an EMBL/GenBank/DDBJ whole genome shotgun (WGS) entry which is preliminary data.</text>
</comment>
<dbReference type="InterPro" id="IPR039433">
    <property type="entry name" value="Mff-like_dom"/>
</dbReference>
<name>A0A812B9Q4_ACAPH</name>
<evidence type="ECO:0000256" key="3">
    <source>
        <dbReference type="ARBA" id="ARBA00022787"/>
    </source>
</evidence>
<evidence type="ECO:0000256" key="2">
    <source>
        <dbReference type="ARBA" id="ARBA00022692"/>
    </source>
</evidence>
<evidence type="ECO:0000256" key="6">
    <source>
        <dbReference type="ARBA" id="ARBA00023128"/>
    </source>
</evidence>
<evidence type="ECO:0000256" key="9">
    <source>
        <dbReference type="RuleBase" id="RU368040"/>
    </source>
</evidence>
<keyword evidence="3 9" id="KW-1000">Mitochondrion outer membrane</keyword>
<evidence type="ECO:0000256" key="4">
    <source>
        <dbReference type="ARBA" id="ARBA00022989"/>
    </source>
</evidence>
<organism evidence="11 12">
    <name type="scientific">Acanthosepion pharaonis</name>
    <name type="common">Pharaoh cuttlefish</name>
    <name type="synonym">Sepia pharaonis</name>
    <dbReference type="NCBI Taxonomy" id="158019"/>
    <lineage>
        <taxon>Eukaryota</taxon>
        <taxon>Metazoa</taxon>
        <taxon>Spiralia</taxon>
        <taxon>Lophotrochozoa</taxon>
        <taxon>Mollusca</taxon>
        <taxon>Cephalopoda</taxon>
        <taxon>Coleoidea</taxon>
        <taxon>Decapodiformes</taxon>
        <taxon>Sepiida</taxon>
        <taxon>Sepiina</taxon>
        <taxon>Sepiidae</taxon>
        <taxon>Acanthosepion</taxon>
    </lineage>
</organism>
<keyword evidence="12" id="KW-1185">Reference proteome</keyword>
<keyword evidence="6 9" id="KW-0496">Mitochondrion</keyword>
<keyword evidence="5" id="KW-0175">Coiled coil</keyword>
<protein>
    <recommendedName>
        <fullName evidence="9">Mitochondrial fission factor</fullName>
    </recommendedName>
</protein>
<proteinExistence type="inferred from homology"/>
<dbReference type="PANTHER" id="PTHR16501">
    <property type="entry name" value="TRANSPORT AND GOLGI ORGANIZATION PROTEIN 11"/>
    <property type="match status" value="1"/>
</dbReference>
<comment type="similarity">
    <text evidence="1 9">Belongs to the Tango11 family.</text>
</comment>
<dbReference type="EMBL" id="CAHIKZ030000392">
    <property type="protein sequence ID" value="CAE1171842.1"/>
    <property type="molecule type" value="Genomic_DNA"/>
</dbReference>
<evidence type="ECO:0000256" key="7">
    <source>
        <dbReference type="ARBA" id="ARBA00023136"/>
    </source>
</evidence>
<sequence length="247" mass="27665">MSETTTLNPETAAEALVAGLLLQDLNILVNRQKIATSSLTSKPGFVQSLPSDFSDVQPRTYDPNYISNISNQMQIPDRLQVDGSTEARPKSPVRHQEMLTNMTIPDRLVFVGEDRHVGLKSSMRQFDFDDIPQPEMSYVGMLTPPRTLTLEEQFPILEDTTEPEHKQPTMTVLKNGVSAPVYTPGTSPSDTLLLNEEDEATLLRTHLAKLTRRVVISLIVPTIRELGSFFSLSPSKIHCNHFSYRND</sequence>
<dbReference type="GO" id="GO:0005777">
    <property type="term" value="C:peroxisome"/>
    <property type="evidence" value="ECO:0007669"/>
    <property type="project" value="UniProtKB-SubCell"/>
</dbReference>
<dbReference type="GO" id="GO:0000266">
    <property type="term" value="P:mitochondrial fission"/>
    <property type="evidence" value="ECO:0007669"/>
    <property type="project" value="UniProtKB-UniRule"/>
</dbReference>
<reference evidence="11" key="1">
    <citation type="submission" date="2021-01" db="EMBL/GenBank/DDBJ databases">
        <authorList>
            <person name="Li R."/>
            <person name="Bekaert M."/>
        </authorList>
    </citation>
    <scope>NUCLEOTIDE SEQUENCE</scope>
    <source>
        <strain evidence="11">Farmed</strain>
    </source>
</reference>
<comment type="function">
    <text evidence="9">Plays a role in mitochondrial and peroxisomal fission. Promotes the recruitment and association of the fission mediator dynamin-related protein 1 (DNM1L) to the mitochondrial surface.</text>
</comment>
<evidence type="ECO:0000256" key="5">
    <source>
        <dbReference type="ARBA" id="ARBA00023054"/>
    </source>
</evidence>
<dbReference type="GO" id="GO:0090141">
    <property type="term" value="P:positive regulation of mitochondrial fission"/>
    <property type="evidence" value="ECO:0007669"/>
    <property type="project" value="UniProtKB-UniRule"/>
</dbReference>
<keyword evidence="7" id="KW-0472">Membrane</keyword>
<dbReference type="InterPro" id="IPR008518">
    <property type="entry name" value="Mff/Tango-11"/>
</dbReference>
<evidence type="ECO:0000259" key="10">
    <source>
        <dbReference type="Pfam" id="PF05644"/>
    </source>
</evidence>
<dbReference type="GO" id="GO:0090314">
    <property type="term" value="P:positive regulation of protein targeting to membrane"/>
    <property type="evidence" value="ECO:0007669"/>
    <property type="project" value="UniProtKB-UniRule"/>
</dbReference>
<keyword evidence="8 9" id="KW-0576">Peroxisome</keyword>
<comment type="subcellular location">
    <subcellularLocation>
        <location evidence="9">Mitochondrion outer membrane</location>
        <topology evidence="9">Single-pass type IV membrane protein</topology>
    </subcellularLocation>
    <subcellularLocation>
        <location evidence="9">Peroxisome</location>
    </subcellularLocation>
</comment>
<dbReference type="OrthoDB" id="5986838at2759"/>
<feature type="domain" description="Mff-like" evidence="10">
    <location>
        <begin position="59"/>
        <end position="161"/>
    </location>
</feature>
<dbReference type="PANTHER" id="PTHR16501:SF6">
    <property type="entry name" value="TRANSPORT AND GOLGI ORGANIZATION PROTEIN 11"/>
    <property type="match status" value="1"/>
</dbReference>
<dbReference type="Proteomes" id="UP000597762">
    <property type="component" value="Unassembled WGS sequence"/>
</dbReference>
<dbReference type="AlphaFoldDB" id="A0A812B9Q4"/>
<accession>A0A812B9Q4</accession>